<dbReference type="InParanoid" id="K1QJ28"/>
<dbReference type="EMBL" id="JH818203">
    <property type="protein sequence ID" value="EKC33793.1"/>
    <property type="molecule type" value="Genomic_DNA"/>
</dbReference>
<reference evidence="1" key="1">
    <citation type="journal article" date="2012" name="Nature">
        <title>The oyster genome reveals stress adaptation and complexity of shell formation.</title>
        <authorList>
            <person name="Zhang G."/>
            <person name="Fang X."/>
            <person name="Guo X."/>
            <person name="Li L."/>
            <person name="Luo R."/>
            <person name="Xu F."/>
            <person name="Yang P."/>
            <person name="Zhang L."/>
            <person name="Wang X."/>
            <person name="Qi H."/>
            <person name="Xiong Z."/>
            <person name="Que H."/>
            <person name="Xie Y."/>
            <person name="Holland P.W."/>
            <person name="Paps J."/>
            <person name="Zhu Y."/>
            <person name="Wu F."/>
            <person name="Chen Y."/>
            <person name="Wang J."/>
            <person name="Peng C."/>
            <person name="Meng J."/>
            <person name="Yang L."/>
            <person name="Liu J."/>
            <person name="Wen B."/>
            <person name="Zhang N."/>
            <person name="Huang Z."/>
            <person name="Zhu Q."/>
            <person name="Feng Y."/>
            <person name="Mount A."/>
            <person name="Hedgecock D."/>
            <person name="Xu Z."/>
            <person name="Liu Y."/>
            <person name="Domazet-Loso T."/>
            <person name="Du Y."/>
            <person name="Sun X."/>
            <person name="Zhang S."/>
            <person name="Liu B."/>
            <person name="Cheng P."/>
            <person name="Jiang X."/>
            <person name="Li J."/>
            <person name="Fan D."/>
            <person name="Wang W."/>
            <person name="Fu W."/>
            <person name="Wang T."/>
            <person name="Wang B."/>
            <person name="Zhang J."/>
            <person name="Peng Z."/>
            <person name="Li Y."/>
            <person name="Li N."/>
            <person name="Wang J."/>
            <person name="Chen M."/>
            <person name="He Y."/>
            <person name="Tan F."/>
            <person name="Song X."/>
            <person name="Zheng Q."/>
            <person name="Huang R."/>
            <person name="Yang H."/>
            <person name="Du X."/>
            <person name="Chen L."/>
            <person name="Yang M."/>
            <person name="Gaffney P.M."/>
            <person name="Wang S."/>
            <person name="Luo L."/>
            <person name="She Z."/>
            <person name="Ming Y."/>
            <person name="Huang W."/>
            <person name="Zhang S."/>
            <person name="Huang B."/>
            <person name="Zhang Y."/>
            <person name="Qu T."/>
            <person name="Ni P."/>
            <person name="Miao G."/>
            <person name="Wang J."/>
            <person name="Wang Q."/>
            <person name="Steinberg C.E."/>
            <person name="Wang H."/>
            <person name="Li N."/>
            <person name="Qian L."/>
            <person name="Zhang G."/>
            <person name="Li Y."/>
            <person name="Yang H."/>
            <person name="Liu X."/>
            <person name="Wang J."/>
            <person name="Yin Y."/>
            <person name="Wang J."/>
        </authorList>
    </citation>
    <scope>NUCLEOTIDE SEQUENCE [LARGE SCALE GENOMIC DNA]</scope>
    <source>
        <strain evidence="1">05x7-T-G4-1.051#20</strain>
    </source>
</reference>
<dbReference type="Pfam" id="PF00811">
    <property type="entry name" value="Ependymin"/>
    <property type="match status" value="2"/>
</dbReference>
<organism evidence="1">
    <name type="scientific">Magallana gigas</name>
    <name type="common">Pacific oyster</name>
    <name type="synonym">Crassostrea gigas</name>
    <dbReference type="NCBI Taxonomy" id="29159"/>
    <lineage>
        <taxon>Eukaryota</taxon>
        <taxon>Metazoa</taxon>
        <taxon>Spiralia</taxon>
        <taxon>Lophotrochozoa</taxon>
        <taxon>Mollusca</taxon>
        <taxon>Bivalvia</taxon>
        <taxon>Autobranchia</taxon>
        <taxon>Pteriomorphia</taxon>
        <taxon>Ostreida</taxon>
        <taxon>Ostreoidea</taxon>
        <taxon>Ostreidae</taxon>
        <taxon>Magallana</taxon>
    </lineage>
</organism>
<dbReference type="InterPro" id="IPR001299">
    <property type="entry name" value="Ependymin"/>
</dbReference>
<gene>
    <name evidence="1" type="ORF">CGI_10001245</name>
</gene>
<dbReference type="HOGENOM" id="CLU_772220_0_0_1"/>
<evidence type="ECO:0000313" key="1">
    <source>
        <dbReference type="EMBL" id="EKC33793.1"/>
    </source>
</evidence>
<dbReference type="GO" id="GO:0005764">
    <property type="term" value="C:lysosome"/>
    <property type="evidence" value="ECO:0007669"/>
    <property type="project" value="TreeGrafter"/>
</dbReference>
<protein>
    <submittedName>
        <fullName evidence="1">Mammalian ependymin-related protein 1</fullName>
    </submittedName>
</protein>
<sequence>MLLYRLSGMFSVVLISASLYRVDAQLSKPCESPKQWEGNVYTVDTKTNIMRRARVVYDENAPRVRITEDISIGNQVDFYDVVYLHNVEYRLNLKTRQCNVTALTRPFRQFGVPHDANFIGKATIGIAGIPGENVVIENYNGQFRDGTKYFGDVTYPDCIPVSRGVYYESGLSLDRLTSGVIYFMATSSESPKQWEGKVITVDRKENFFRAGRISYDEYAPRFRIIEEEAVGKQVDYYDVLYLHNVGKEYRLNLKTRQCNVTALTRPFRPFGVPPMANFTGEATIGAAGIAGENVVIENFNGQFTDGTKFFGDVTYPDCIPVSNGFFNNDIGFAMNTFFDINIGITDPMVFIPPRECAGK</sequence>
<dbReference type="GO" id="GO:0005509">
    <property type="term" value="F:calcium ion binding"/>
    <property type="evidence" value="ECO:0007669"/>
    <property type="project" value="InterPro"/>
</dbReference>
<proteinExistence type="predicted"/>
<dbReference type="PANTHER" id="PTHR10697">
    <property type="entry name" value="MAMMALIAN EPENDYMIN-RELATED PROTEIN 1"/>
    <property type="match status" value="1"/>
</dbReference>
<dbReference type="AlphaFoldDB" id="K1QJ28"/>
<accession>K1QJ28</accession>
<name>K1QJ28_MAGGI</name>
<dbReference type="GO" id="GO:0007160">
    <property type="term" value="P:cell-matrix adhesion"/>
    <property type="evidence" value="ECO:0007669"/>
    <property type="project" value="InterPro"/>
</dbReference>
<dbReference type="GO" id="GO:0005576">
    <property type="term" value="C:extracellular region"/>
    <property type="evidence" value="ECO:0007669"/>
    <property type="project" value="InterPro"/>
</dbReference>
<dbReference type="PANTHER" id="PTHR10697:SF1">
    <property type="entry name" value="MAMMALIAN EPENDYMIN-RELATED PROTEIN 1"/>
    <property type="match status" value="1"/>
</dbReference>
<dbReference type="SMART" id="SM00026">
    <property type="entry name" value="EPEND"/>
    <property type="match status" value="1"/>
</dbReference>